<protein>
    <submittedName>
        <fullName evidence="3">Minimal nucleotidyltransferase</fullName>
    </submittedName>
</protein>
<dbReference type="InterPro" id="IPR001845">
    <property type="entry name" value="HTH_ArsR_DNA-bd_dom"/>
</dbReference>
<proteinExistence type="predicted"/>
<reference evidence="3" key="1">
    <citation type="submission" date="2016-12" db="EMBL/GenBank/DDBJ databases">
        <title>Discovery of methanogenic haloarchaea.</title>
        <authorList>
            <person name="Sorokin D.Y."/>
            <person name="Makarova K.S."/>
            <person name="Abbas B."/>
            <person name="Ferrer M."/>
            <person name="Golyshin P.N."/>
        </authorList>
    </citation>
    <scope>NUCLEOTIDE SEQUENCE [LARGE SCALE GENOMIC DNA]</scope>
    <source>
        <strain evidence="3">HMET1</strain>
    </source>
</reference>
<dbReference type="CDD" id="cd05403">
    <property type="entry name" value="NT_KNTase_like"/>
    <property type="match status" value="1"/>
</dbReference>
<sequence>MFAVNEAKKKILKKLVQKDWTPTELAEELNQTTQTTYNHLKQLEEKGLLEKKKIKAKTRPKTQYSIGKGFVQYIAALPGDLTIKSLKLNDNKKAFFKIWSIPQPEFHKYLEELWYKIKKEDEIIAFGVYGSVARGEADQDSDIDILLITTNKKEELEEKYGSKIIETEKRSKLIMTKTYTLKEYQNSLAHESDFLSTLREEIVPIYDPEEII</sequence>
<dbReference type="Gene3D" id="1.10.10.10">
    <property type="entry name" value="Winged helix-like DNA-binding domain superfamily/Winged helix DNA-binding domain"/>
    <property type="match status" value="1"/>
</dbReference>
<dbReference type="Gene3D" id="3.30.460.10">
    <property type="entry name" value="Beta Polymerase, domain 2"/>
    <property type="match status" value="1"/>
</dbReference>
<organism evidence="3 4">
    <name type="scientific">Methanohalarchaeum thermophilum</name>
    <dbReference type="NCBI Taxonomy" id="1903181"/>
    <lineage>
        <taxon>Archaea</taxon>
        <taxon>Methanobacteriati</taxon>
        <taxon>Methanobacteriota</taxon>
        <taxon>Methanonatronarchaeia</taxon>
        <taxon>Methanonatronarchaeales</taxon>
        <taxon>Methanonatronarchaeaceae</taxon>
        <taxon>Candidatus Methanohalarchaeum</taxon>
    </lineage>
</organism>
<dbReference type="Pfam" id="PF01909">
    <property type="entry name" value="NTP_transf_2"/>
    <property type="match status" value="1"/>
</dbReference>
<dbReference type="CDD" id="cd00090">
    <property type="entry name" value="HTH_ARSR"/>
    <property type="match status" value="1"/>
</dbReference>
<dbReference type="InterPro" id="IPR052548">
    <property type="entry name" value="Type_VII_TA_antitoxin"/>
</dbReference>
<accession>A0A1Q6DSX2</accession>
<dbReference type="InterPro" id="IPR011991">
    <property type="entry name" value="ArsR-like_HTH"/>
</dbReference>
<evidence type="ECO:0000259" key="2">
    <source>
        <dbReference type="Pfam" id="PF01909"/>
    </source>
</evidence>
<keyword evidence="4" id="KW-1185">Reference proteome</keyword>
<dbReference type="STRING" id="1903181.BTN85_2082"/>
<dbReference type="Proteomes" id="UP000185744">
    <property type="component" value="Unassembled WGS sequence"/>
</dbReference>
<dbReference type="SUPFAM" id="SSF81301">
    <property type="entry name" value="Nucleotidyltransferase"/>
    <property type="match status" value="1"/>
</dbReference>
<evidence type="ECO:0000313" key="4">
    <source>
        <dbReference type="Proteomes" id="UP000185744"/>
    </source>
</evidence>
<dbReference type="InterPro" id="IPR036388">
    <property type="entry name" value="WH-like_DNA-bd_sf"/>
</dbReference>
<dbReference type="InParanoid" id="A0A1Q6DSX2"/>
<dbReference type="InterPro" id="IPR043519">
    <property type="entry name" value="NT_sf"/>
</dbReference>
<evidence type="ECO:0000313" key="3">
    <source>
        <dbReference type="EMBL" id="OKY77431.1"/>
    </source>
</evidence>
<dbReference type="GO" id="GO:0016779">
    <property type="term" value="F:nucleotidyltransferase activity"/>
    <property type="evidence" value="ECO:0007669"/>
    <property type="project" value="InterPro"/>
</dbReference>
<dbReference type="GO" id="GO:0003700">
    <property type="term" value="F:DNA-binding transcription factor activity"/>
    <property type="evidence" value="ECO:0007669"/>
    <property type="project" value="InterPro"/>
</dbReference>
<dbReference type="EMBL" id="MSDW01000002">
    <property type="protein sequence ID" value="OKY77431.1"/>
    <property type="molecule type" value="Genomic_DNA"/>
</dbReference>
<comment type="caution">
    <text evidence="3">The sequence shown here is derived from an EMBL/GenBank/DDBJ whole genome shotgun (WGS) entry which is preliminary data.</text>
</comment>
<feature type="domain" description="Polymerase nucleotidyl transferase" evidence="2">
    <location>
        <begin position="111"/>
        <end position="169"/>
    </location>
</feature>
<gene>
    <name evidence="3" type="ORF">BTN85_2082</name>
</gene>
<dbReference type="InterPro" id="IPR002934">
    <property type="entry name" value="Polymerase_NTP_transf_dom"/>
</dbReference>
<dbReference type="PANTHER" id="PTHR33933">
    <property type="entry name" value="NUCLEOTIDYLTRANSFERASE"/>
    <property type="match status" value="1"/>
</dbReference>
<dbReference type="Pfam" id="PF01022">
    <property type="entry name" value="HTH_5"/>
    <property type="match status" value="1"/>
</dbReference>
<dbReference type="PANTHER" id="PTHR33933:SF1">
    <property type="entry name" value="PROTEIN ADENYLYLTRANSFERASE MNTA-RELATED"/>
    <property type="match status" value="1"/>
</dbReference>
<evidence type="ECO:0000259" key="1">
    <source>
        <dbReference type="Pfam" id="PF01022"/>
    </source>
</evidence>
<name>A0A1Q6DSX2_METT1</name>
<dbReference type="SUPFAM" id="SSF46785">
    <property type="entry name" value="Winged helix' DNA-binding domain"/>
    <property type="match status" value="1"/>
</dbReference>
<dbReference type="AlphaFoldDB" id="A0A1Q6DSX2"/>
<dbReference type="InterPro" id="IPR036390">
    <property type="entry name" value="WH_DNA-bd_sf"/>
</dbReference>
<feature type="domain" description="HTH arsR-type" evidence="1">
    <location>
        <begin position="6"/>
        <end position="51"/>
    </location>
</feature>